<dbReference type="PANTHER" id="PTHR43358">
    <property type="entry name" value="ALPHA/BETA-HYDROLASE"/>
    <property type="match status" value="1"/>
</dbReference>
<evidence type="ECO:0000313" key="2">
    <source>
        <dbReference type="EMBL" id="VFT82633.1"/>
    </source>
</evidence>
<evidence type="ECO:0000313" key="1">
    <source>
        <dbReference type="EMBL" id="KAF0710136.1"/>
    </source>
</evidence>
<dbReference type="InterPro" id="IPR052920">
    <property type="entry name" value="DNA-binding_regulatory"/>
</dbReference>
<dbReference type="InterPro" id="IPR029058">
    <property type="entry name" value="AB_hydrolase_fold"/>
</dbReference>
<dbReference type="PANTHER" id="PTHR43358:SF4">
    <property type="entry name" value="ALPHA_BETA HYDROLASE FOLD-1 DOMAIN-CONTAINING PROTEIN"/>
    <property type="match status" value="1"/>
</dbReference>
<dbReference type="AlphaFoldDB" id="A0A485KEC9"/>
<dbReference type="OrthoDB" id="10249433at2759"/>
<organism evidence="2 3">
    <name type="scientific">Aphanomyces stellatus</name>
    <dbReference type="NCBI Taxonomy" id="120398"/>
    <lineage>
        <taxon>Eukaryota</taxon>
        <taxon>Sar</taxon>
        <taxon>Stramenopiles</taxon>
        <taxon>Oomycota</taxon>
        <taxon>Saprolegniomycetes</taxon>
        <taxon>Saprolegniales</taxon>
        <taxon>Verrucalvaceae</taxon>
        <taxon>Aphanomyces</taxon>
    </lineage>
</organism>
<dbReference type="EMBL" id="VJMH01002082">
    <property type="protein sequence ID" value="KAF0710136.1"/>
    <property type="molecule type" value="Genomic_DNA"/>
</dbReference>
<gene>
    <name evidence="2" type="primary">Aste57867_5587</name>
    <name evidence="1" type="ORF">As57867_005574</name>
    <name evidence="2" type="ORF">ASTE57867_5587</name>
</gene>
<reference evidence="2 3" key="1">
    <citation type="submission" date="2019-03" db="EMBL/GenBank/DDBJ databases">
        <authorList>
            <person name="Gaulin E."/>
            <person name="Dumas B."/>
        </authorList>
    </citation>
    <scope>NUCLEOTIDE SEQUENCE [LARGE SCALE GENOMIC DNA]</scope>
    <source>
        <strain evidence="2">CBS 568.67</strain>
    </source>
</reference>
<reference evidence="1" key="2">
    <citation type="submission" date="2019-06" db="EMBL/GenBank/DDBJ databases">
        <title>Genomics analysis of Aphanomyces spp. identifies a new class of oomycete effector associated with host adaptation.</title>
        <authorList>
            <person name="Gaulin E."/>
        </authorList>
    </citation>
    <scope>NUCLEOTIDE SEQUENCE</scope>
    <source>
        <strain evidence="1">CBS 578.67</strain>
    </source>
</reference>
<keyword evidence="3" id="KW-1185">Reference proteome</keyword>
<protein>
    <submittedName>
        <fullName evidence="2">Aste57867_5587 protein</fullName>
    </submittedName>
</protein>
<sequence>MGQSGSSEINIFEEGEMEAEFEKYGGNGNVSVKDLISDGYDMVIESVIRPPRAKYDIAELGPTHFELQDAFTNDPIYVARTDRKIMNERQLGLATSHWNLLEADRVTIKPSPCLVYLHSNVGSRLDVLRVRDHALTMGFSVFAFDFSGSGLSDGIYVTVGWLESSDLKYVLDELDHNSNVLDISLFAHSMGSYPAIINVASRYQQGKELTVHAKGSTIDAIPQVFRKWNVEQYSKRIRGMVLDGAYSNMHQCIDDLVVNVKEGGFGAPKLVLKAAAHFVQKSVEKRTGVHMDFLRPVDFVPFCPIPALFVAGTQDKYVASNHTDELVKAYGGKCAQLTVDSDHYSPRARDVYKTSVLFLLHASGRVPPVPLPASFFDTPAASTAQFVALARRTSVLP</sequence>
<proteinExistence type="predicted"/>
<dbReference type="EMBL" id="CAADRA010002084">
    <property type="protein sequence ID" value="VFT82633.1"/>
    <property type="molecule type" value="Genomic_DNA"/>
</dbReference>
<dbReference type="SUPFAM" id="SSF53474">
    <property type="entry name" value="alpha/beta-Hydrolases"/>
    <property type="match status" value="1"/>
</dbReference>
<evidence type="ECO:0000313" key="3">
    <source>
        <dbReference type="Proteomes" id="UP000332933"/>
    </source>
</evidence>
<dbReference type="Gene3D" id="3.40.50.1820">
    <property type="entry name" value="alpha/beta hydrolase"/>
    <property type="match status" value="1"/>
</dbReference>
<name>A0A485KEC9_9STRA</name>
<dbReference type="Proteomes" id="UP000332933">
    <property type="component" value="Unassembled WGS sequence"/>
</dbReference>
<accession>A0A485KEC9</accession>